<accession>A0A7V4U252</accession>
<dbReference type="Proteomes" id="UP000885779">
    <property type="component" value="Unassembled WGS sequence"/>
</dbReference>
<feature type="transmembrane region" description="Helical" evidence="1">
    <location>
        <begin position="6"/>
        <end position="24"/>
    </location>
</feature>
<protein>
    <submittedName>
        <fullName evidence="2">Zinc metallopeptidase</fullName>
    </submittedName>
</protein>
<evidence type="ECO:0000313" key="2">
    <source>
        <dbReference type="EMBL" id="HGY56459.1"/>
    </source>
</evidence>
<dbReference type="InterPro" id="IPR007395">
    <property type="entry name" value="Zn_peptidase_2"/>
</dbReference>
<organism evidence="2">
    <name type="scientific">Caldithrix abyssi</name>
    <dbReference type="NCBI Taxonomy" id="187145"/>
    <lineage>
        <taxon>Bacteria</taxon>
        <taxon>Pseudomonadati</taxon>
        <taxon>Calditrichota</taxon>
        <taxon>Calditrichia</taxon>
        <taxon>Calditrichales</taxon>
        <taxon>Calditrichaceae</taxon>
        <taxon>Caldithrix</taxon>
    </lineage>
</organism>
<keyword evidence="1" id="KW-0472">Membrane</keyword>
<name>A0A7V4U252_CALAY</name>
<dbReference type="PANTHER" id="PTHR36434:SF1">
    <property type="entry name" value="MEMBRANE PROTEASE YUGP-RELATED"/>
    <property type="match status" value="1"/>
</dbReference>
<dbReference type="PANTHER" id="PTHR36434">
    <property type="entry name" value="MEMBRANE PROTEASE YUGP-RELATED"/>
    <property type="match status" value="1"/>
</dbReference>
<feature type="transmembrane region" description="Helical" evidence="1">
    <location>
        <begin position="146"/>
        <end position="166"/>
    </location>
</feature>
<dbReference type="Pfam" id="PF04298">
    <property type="entry name" value="Zn_peptidase_2"/>
    <property type="match status" value="1"/>
</dbReference>
<feature type="transmembrane region" description="Helical" evidence="1">
    <location>
        <begin position="195"/>
        <end position="219"/>
    </location>
</feature>
<dbReference type="AlphaFoldDB" id="A0A7V4U252"/>
<comment type="caution">
    <text evidence="2">The sequence shown here is derived from an EMBL/GenBank/DDBJ whole genome shotgun (WGS) entry which is preliminary data.</text>
</comment>
<sequence>MFYDPTMILLIPAFILAVWAQIKVKSTYRRYQKIRSARGMNGAAVAEQILRSNGIYDVEVEAVPGELSDHYDPRTKKVRLSQANYESHSLAALAVAAHEVGHAIQHHVGYAPLKLRHSILPVTSFASWAAFPLFFIGFLLSTPFLIQLGIIFFAAVVAFHVITLPVEFNASGRALKQLEKNGLLTGEEISGARKVLTAAALTYVAAAAMALIQLIRLIMISRD</sequence>
<gene>
    <name evidence="2" type="ORF">ENK44_12185</name>
</gene>
<evidence type="ECO:0000256" key="1">
    <source>
        <dbReference type="SAM" id="Phobius"/>
    </source>
</evidence>
<dbReference type="EMBL" id="DRQG01000113">
    <property type="protein sequence ID" value="HGY56459.1"/>
    <property type="molecule type" value="Genomic_DNA"/>
</dbReference>
<keyword evidence="1" id="KW-1133">Transmembrane helix</keyword>
<feature type="transmembrane region" description="Helical" evidence="1">
    <location>
        <begin position="119"/>
        <end position="140"/>
    </location>
</feature>
<proteinExistence type="predicted"/>
<reference evidence="2" key="1">
    <citation type="journal article" date="2020" name="mSystems">
        <title>Genome- and Community-Level Interaction Insights into Carbon Utilization and Element Cycling Functions of Hydrothermarchaeota in Hydrothermal Sediment.</title>
        <authorList>
            <person name="Zhou Z."/>
            <person name="Liu Y."/>
            <person name="Xu W."/>
            <person name="Pan J."/>
            <person name="Luo Z.H."/>
            <person name="Li M."/>
        </authorList>
    </citation>
    <scope>NUCLEOTIDE SEQUENCE [LARGE SCALE GENOMIC DNA]</scope>
    <source>
        <strain evidence="2">HyVt-577</strain>
    </source>
</reference>
<keyword evidence="1" id="KW-0812">Transmembrane</keyword>